<feature type="transmembrane region" description="Helical" evidence="1">
    <location>
        <begin position="115"/>
        <end position="138"/>
    </location>
</feature>
<feature type="transmembrane region" description="Helical" evidence="1">
    <location>
        <begin position="206"/>
        <end position="228"/>
    </location>
</feature>
<feature type="transmembrane region" description="Helical" evidence="1">
    <location>
        <begin position="172"/>
        <end position="194"/>
    </location>
</feature>
<sequence length="235" mass="25229">MSVFHYGHYSARSQGRALFTARDGSGAGNAWRGAGWWGFGLAVGYAVFVRFYHAAGGTIGIPGQLESPHVFAMASYLAGLLILVGGLACLYLALPRVRAIPRRFPWRPGEQIPAWLLVPLCLLPTLIGAVYAVAHALIGFSTKTLDLFGLVRLEYPDVWQNLDRTAMALWEIFFYEPWFLAMGVCLALCGLRYLRDLGLGARTVRSAAWALAGAAVLLAVAGTGALVLDGTLSAG</sequence>
<reference evidence="2 3" key="1">
    <citation type="submission" date="2020-08" db="EMBL/GenBank/DDBJ databases">
        <title>Sequencing the genomes of 1000 actinobacteria strains.</title>
        <authorList>
            <person name="Klenk H.-P."/>
        </authorList>
    </citation>
    <scope>NUCLEOTIDE SEQUENCE [LARGE SCALE GENOMIC DNA]</scope>
    <source>
        <strain evidence="2 3">DSM 102030</strain>
    </source>
</reference>
<feature type="transmembrane region" description="Helical" evidence="1">
    <location>
        <begin position="34"/>
        <end position="53"/>
    </location>
</feature>
<feature type="transmembrane region" description="Helical" evidence="1">
    <location>
        <begin position="73"/>
        <end position="94"/>
    </location>
</feature>
<keyword evidence="1" id="KW-0472">Membrane</keyword>
<dbReference type="AlphaFoldDB" id="A0A7W7RMQ1"/>
<keyword evidence="3" id="KW-1185">Reference proteome</keyword>
<gene>
    <name evidence="2" type="ORF">F4561_005719</name>
</gene>
<keyword evidence="1" id="KW-0812">Transmembrane</keyword>
<organism evidence="2 3">
    <name type="scientific">Lipingzhangella halophila</name>
    <dbReference type="NCBI Taxonomy" id="1783352"/>
    <lineage>
        <taxon>Bacteria</taxon>
        <taxon>Bacillati</taxon>
        <taxon>Actinomycetota</taxon>
        <taxon>Actinomycetes</taxon>
        <taxon>Streptosporangiales</taxon>
        <taxon>Nocardiopsidaceae</taxon>
        <taxon>Lipingzhangella</taxon>
    </lineage>
</organism>
<evidence type="ECO:0000313" key="2">
    <source>
        <dbReference type="EMBL" id="MBB4934825.1"/>
    </source>
</evidence>
<dbReference type="EMBL" id="JACHJT010000002">
    <property type="protein sequence ID" value="MBB4934825.1"/>
    <property type="molecule type" value="Genomic_DNA"/>
</dbReference>
<dbReference type="Proteomes" id="UP000523007">
    <property type="component" value="Unassembled WGS sequence"/>
</dbReference>
<name>A0A7W7RMQ1_9ACTN</name>
<proteinExistence type="predicted"/>
<evidence type="ECO:0000313" key="3">
    <source>
        <dbReference type="Proteomes" id="UP000523007"/>
    </source>
</evidence>
<comment type="caution">
    <text evidence="2">The sequence shown here is derived from an EMBL/GenBank/DDBJ whole genome shotgun (WGS) entry which is preliminary data.</text>
</comment>
<evidence type="ECO:0000256" key="1">
    <source>
        <dbReference type="SAM" id="Phobius"/>
    </source>
</evidence>
<keyword evidence="1" id="KW-1133">Transmembrane helix</keyword>
<accession>A0A7W7RMQ1</accession>
<protein>
    <submittedName>
        <fullName evidence="2">Uncharacterized protein</fullName>
    </submittedName>
</protein>
<dbReference type="RefSeq" id="WP_184584471.1">
    <property type="nucleotide sequence ID" value="NZ_JACHJT010000002.1"/>
</dbReference>